<dbReference type="Pfam" id="PF03150">
    <property type="entry name" value="CCP_MauG"/>
    <property type="match status" value="1"/>
</dbReference>
<accession>A0A285ZUD2</accession>
<evidence type="ECO:0000256" key="2">
    <source>
        <dbReference type="ARBA" id="ARBA00022617"/>
    </source>
</evidence>
<feature type="binding site" description="covalent" evidence="8">
    <location>
        <position position="78"/>
    </location>
    <ligand>
        <name>heme c</name>
        <dbReference type="ChEBI" id="CHEBI:61717"/>
        <label>1</label>
    </ligand>
</feature>
<organism evidence="11 12">
    <name type="scientific">Pedobacter xixiisoli</name>
    <dbReference type="NCBI Taxonomy" id="1476464"/>
    <lineage>
        <taxon>Bacteria</taxon>
        <taxon>Pseudomonadati</taxon>
        <taxon>Bacteroidota</taxon>
        <taxon>Sphingobacteriia</taxon>
        <taxon>Sphingobacteriales</taxon>
        <taxon>Sphingobacteriaceae</taxon>
        <taxon>Pedobacter</taxon>
    </lineage>
</organism>
<feature type="binding site" description="covalent" evidence="8">
    <location>
        <position position="81"/>
    </location>
    <ligand>
        <name>heme c</name>
        <dbReference type="ChEBI" id="CHEBI:61717"/>
        <label>1</label>
    </ligand>
</feature>
<dbReference type="InterPro" id="IPR004852">
    <property type="entry name" value="Di-haem_cyt_c_peroxidsae"/>
</dbReference>
<dbReference type="PROSITE" id="PS51007">
    <property type="entry name" value="CYTC"/>
    <property type="match status" value="1"/>
</dbReference>
<feature type="binding site" description="covalent" evidence="8">
    <location>
        <position position="223"/>
    </location>
    <ligand>
        <name>heme c</name>
        <dbReference type="ChEBI" id="CHEBI:61717"/>
        <label>2</label>
    </ligand>
</feature>
<dbReference type="SUPFAM" id="SSF46626">
    <property type="entry name" value="Cytochrome c"/>
    <property type="match status" value="2"/>
</dbReference>
<keyword evidence="5" id="KW-0574">Periplasm</keyword>
<dbReference type="Gene3D" id="1.10.760.10">
    <property type="entry name" value="Cytochrome c-like domain"/>
    <property type="match status" value="2"/>
</dbReference>
<dbReference type="OrthoDB" id="9805202at2"/>
<evidence type="ECO:0000256" key="7">
    <source>
        <dbReference type="ARBA" id="ARBA00023004"/>
    </source>
</evidence>
<comment type="cofactor">
    <cofactor evidence="8">
        <name>heme</name>
        <dbReference type="ChEBI" id="CHEBI:30413"/>
    </cofactor>
    <text evidence="8">Binds 2 heme groups.</text>
</comment>
<keyword evidence="12" id="KW-1185">Reference proteome</keyword>
<dbReference type="GO" id="GO:0004130">
    <property type="term" value="F:cytochrome-c peroxidase activity"/>
    <property type="evidence" value="ECO:0007669"/>
    <property type="project" value="TreeGrafter"/>
</dbReference>
<evidence type="ECO:0000259" key="10">
    <source>
        <dbReference type="PROSITE" id="PS51007"/>
    </source>
</evidence>
<evidence type="ECO:0000313" key="12">
    <source>
        <dbReference type="Proteomes" id="UP000219281"/>
    </source>
</evidence>
<dbReference type="Proteomes" id="UP000219281">
    <property type="component" value="Unassembled WGS sequence"/>
</dbReference>
<evidence type="ECO:0000256" key="1">
    <source>
        <dbReference type="ARBA" id="ARBA00004418"/>
    </source>
</evidence>
<dbReference type="InterPro" id="IPR036909">
    <property type="entry name" value="Cyt_c-like_dom_sf"/>
</dbReference>
<dbReference type="InterPro" id="IPR051395">
    <property type="entry name" value="Cytochrome_c_Peroxidase/MauG"/>
</dbReference>
<dbReference type="InterPro" id="IPR009056">
    <property type="entry name" value="Cyt_c-like_dom"/>
</dbReference>
<keyword evidence="6" id="KW-0560">Oxidoreductase</keyword>
<dbReference type="GO" id="GO:0009055">
    <property type="term" value="F:electron transfer activity"/>
    <property type="evidence" value="ECO:0007669"/>
    <property type="project" value="InterPro"/>
</dbReference>
<keyword evidence="7 9" id="KW-0408">Iron</keyword>
<comment type="PTM">
    <text evidence="8">Binds 2 heme groups per subunit.</text>
</comment>
<evidence type="ECO:0000256" key="6">
    <source>
        <dbReference type="ARBA" id="ARBA00023002"/>
    </source>
</evidence>
<dbReference type="GO" id="GO:0042597">
    <property type="term" value="C:periplasmic space"/>
    <property type="evidence" value="ECO:0007669"/>
    <property type="project" value="UniProtKB-SubCell"/>
</dbReference>
<dbReference type="PANTHER" id="PTHR30600:SF10">
    <property type="entry name" value="BLL6722 PROTEIN"/>
    <property type="match status" value="1"/>
</dbReference>
<feature type="domain" description="Cytochrome c" evidence="10">
    <location>
        <begin position="210"/>
        <end position="335"/>
    </location>
</feature>
<sequence length="348" mass="39720">MQLRYIKYLLLIAVFVYACKKGEVIQEKVETFLGFQKPKNFPEPIYNFANNAVTKEGFELGRMLFYEPRLSRDNTITCGSCHIQSSAFTQHGHDVSHGIDDRLGTRNSPPIMNLAWNKAFMWGGGIYDLDLFPISPITTHEEMDESLENVLNKLKAMDKYKSKFKAAFGTEEITTANFLKALSQFMLMCVSSNSKYDKVMRKEDNASFTTAETEGYELFKQKCASCHTEPLFTDNGFRNNGLAPNPINDLGLYTATLLNADKYKFKVPSLRNLKYTAPFMHDGRFLTLDAVFTHYIHEVQATENLDPLLNKNIARGITINNEEKTKLMAFLNTLNDEEFINNKLLAEQ</sequence>
<gene>
    <name evidence="11" type="ORF">SAMN06297358_1077</name>
</gene>
<dbReference type="GO" id="GO:0046872">
    <property type="term" value="F:metal ion binding"/>
    <property type="evidence" value="ECO:0007669"/>
    <property type="project" value="UniProtKB-KW"/>
</dbReference>
<feature type="binding site" description="axial binding residue" evidence="9">
    <location>
        <position position="227"/>
    </location>
    <ligand>
        <name>heme c</name>
        <dbReference type="ChEBI" id="CHEBI:61717"/>
        <label>2</label>
    </ligand>
    <ligandPart>
        <name>Fe</name>
        <dbReference type="ChEBI" id="CHEBI:18248"/>
    </ligandPart>
</feature>
<evidence type="ECO:0000256" key="4">
    <source>
        <dbReference type="ARBA" id="ARBA00022729"/>
    </source>
</evidence>
<feature type="binding site" description="axial binding residue" evidence="9">
    <location>
        <position position="82"/>
    </location>
    <ligand>
        <name>heme c</name>
        <dbReference type="ChEBI" id="CHEBI:61717"/>
        <label>1</label>
    </ligand>
    <ligandPart>
        <name>Fe</name>
        <dbReference type="ChEBI" id="CHEBI:18248"/>
    </ligandPart>
</feature>
<evidence type="ECO:0000313" key="11">
    <source>
        <dbReference type="EMBL" id="SOD13236.1"/>
    </source>
</evidence>
<dbReference type="EMBL" id="OCMT01000001">
    <property type="protein sequence ID" value="SOD13236.1"/>
    <property type="molecule type" value="Genomic_DNA"/>
</dbReference>
<evidence type="ECO:0000256" key="5">
    <source>
        <dbReference type="ARBA" id="ARBA00022764"/>
    </source>
</evidence>
<evidence type="ECO:0000256" key="9">
    <source>
        <dbReference type="PIRSR" id="PIRSR000294-2"/>
    </source>
</evidence>
<name>A0A285ZUD2_9SPHI</name>
<evidence type="ECO:0000256" key="8">
    <source>
        <dbReference type="PIRSR" id="PIRSR000294-1"/>
    </source>
</evidence>
<dbReference type="GO" id="GO:0020037">
    <property type="term" value="F:heme binding"/>
    <property type="evidence" value="ECO:0007669"/>
    <property type="project" value="InterPro"/>
</dbReference>
<evidence type="ECO:0000256" key="3">
    <source>
        <dbReference type="ARBA" id="ARBA00022723"/>
    </source>
</evidence>
<proteinExistence type="predicted"/>
<keyword evidence="4" id="KW-0732">Signal</keyword>
<protein>
    <submittedName>
        <fullName evidence="11">Cytochrome c peroxidase</fullName>
    </submittedName>
</protein>
<dbReference type="PROSITE" id="PS51257">
    <property type="entry name" value="PROKAR_LIPOPROTEIN"/>
    <property type="match status" value="1"/>
</dbReference>
<dbReference type="PIRSF" id="PIRSF000294">
    <property type="entry name" value="Cytochrome-c_peroxidase"/>
    <property type="match status" value="1"/>
</dbReference>
<comment type="subcellular location">
    <subcellularLocation>
        <location evidence="1">Periplasm</location>
    </subcellularLocation>
</comment>
<dbReference type="InterPro" id="IPR026259">
    <property type="entry name" value="MauG/Cytc_peroxidase"/>
</dbReference>
<keyword evidence="3 9" id="KW-0479">Metal-binding</keyword>
<feature type="binding site" description="covalent" evidence="8">
    <location>
        <position position="226"/>
    </location>
    <ligand>
        <name>heme c</name>
        <dbReference type="ChEBI" id="CHEBI:61717"/>
        <label>2</label>
    </ligand>
</feature>
<dbReference type="PANTHER" id="PTHR30600">
    <property type="entry name" value="CYTOCHROME C PEROXIDASE-RELATED"/>
    <property type="match status" value="1"/>
</dbReference>
<keyword evidence="2 8" id="KW-0349">Heme</keyword>
<keyword evidence="11" id="KW-0575">Peroxidase</keyword>
<dbReference type="AlphaFoldDB" id="A0A285ZUD2"/>
<dbReference type="RefSeq" id="WP_097129483.1">
    <property type="nucleotide sequence ID" value="NZ_OCMT01000001.1"/>
</dbReference>
<reference evidence="12" key="1">
    <citation type="submission" date="2017-09" db="EMBL/GenBank/DDBJ databases">
        <authorList>
            <person name="Varghese N."/>
            <person name="Submissions S."/>
        </authorList>
    </citation>
    <scope>NUCLEOTIDE SEQUENCE [LARGE SCALE GENOMIC DNA]</scope>
    <source>
        <strain evidence="12">CGMCC 1.12803</strain>
    </source>
</reference>